<name>A0A9N9UGL2_9HYPO</name>
<dbReference type="Proteomes" id="UP000754883">
    <property type="component" value="Unassembled WGS sequence"/>
</dbReference>
<sequence>MAEAESSGVRYSQGKKDMGAARDFSWEHPVPDNKFWNDLPFTVGRNFLQNFTPDQVEQLGLDPDSTLPKESKLELLANRLAQELDKRDSAAAPQTYYDVDYEGWDSLWLGIYTMQHELGDPKAESTLRMMCDKRKNKSNLSHQHTLAGLLLDKNKNSEAEEIEREVCAWLDSRLGKSSPQALSARRIIAEALWKQGSTRQSEATDMIRDIKDIVEQMGDGPFGVYKDEERKLVEELEHRLKA</sequence>
<keyword evidence="2" id="KW-1185">Reference proteome</keyword>
<dbReference type="InterPro" id="IPR011990">
    <property type="entry name" value="TPR-like_helical_dom_sf"/>
</dbReference>
<proteinExistence type="predicted"/>
<evidence type="ECO:0000313" key="1">
    <source>
        <dbReference type="EMBL" id="CAG9985608.1"/>
    </source>
</evidence>
<dbReference type="EMBL" id="CABFNO020001395">
    <property type="protein sequence ID" value="CAG9985608.1"/>
    <property type="molecule type" value="Genomic_DNA"/>
</dbReference>
<dbReference type="Gene3D" id="1.25.40.10">
    <property type="entry name" value="Tetratricopeptide repeat domain"/>
    <property type="match status" value="1"/>
</dbReference>
<evidence type="ECO:0000313" key="2">
    <source>
        <dbReference type="Proteomes" id="UP000754883"/>
    </source>
</evidence>
<protein>
    <submittedName>
        <fullName evidence="1">Uncharacterized protein</fullName>
    </submittedName>
</protein>
<organism evidence="1 2">
    <name type="scientific">Clonostachys byssicola</name>
    <dbReference type="NCBI Taxonomy" id="160290"/>
    <lineage>
        <taxon>Eukaryota</taxon>
        <taxon>Fungi</taxon>
        <taxon>Dikarya</taxon>
        <taxon>Ascomycota</taxon>
        <taxon>Pezizomycotina</taxon>
        <taxon>Sordariomycetes</taxon>
        <taxon>Hypocreomycetidae</taxon>
        <taxon>Hypocreales</taxon>
        <taxon>Bionectriaceae</taxon>
        <taxon>Clonostachys</taxon>
    </lineage>
</organism>
<reference evidence="1 2" key="2">
    <citation type="submission" date="2021-10" db="EMBL/GenBank/DDBJ databases">
        <authorList>
            <person name="Piombo E."/>
        </authorList>
    </citation>
    <scope>NUCLEOTIDE SEQUENCE [LARGE SCALE GENOMIC DNA]</scope>
</reference>
<accession>A0A9N9UGL2</accession>
<reference evidence="2" key="1">
    <citation type="submission" date="2019-06" db="EMBL/GenBank/DDBJ databases">
        <authorList>
            <person name="Broberg M."/>
        </authorList>
    </citation>
    <scope>NUCLEOTIDE SEQUENCE [LARGE SCALE GENOMIC DNA]</scope>
</reference>
<dbReference type="AlphaFoldDB" id="A0A9N9UGL2"/>
<gene>
    <name evidence="1" type="ORF">CBYS24578_00017045</name>
</gene>
<comment type="caution">
    <text evidence="1">The sequence shown here is derived from an EMBL/GenBank/DDBJ whole genome shotgun (WGS) entry which is preliminary data.</text>
</comment>
<dbReference type="OrthoDB" id="4473276at2759"/>